<gene>
    <name evidence="4" type="ORF">IBL28_11285</name>
</gene>
<dbReference type="PANTHER" id="PTHR30273:SF2">
    <property type="entry name" value="PROTEIN FECR"/>
    <property type="match status" value="1"/>
</dbReference>
<sequence length="393" mass="44603">MKDHKNIQDLIEKFVLGRCTPEEIEAVIAYFKERTPTEEMPSVEDILGQLREVPQMEERMADRIYARILEKGQKKEEALPPVKKCRKNRFLMAAATIAILISAGVFFFQDPFSQKDDPPGLPSEPSITLVLDNGEIRVIEPESSGEVTDASGQTLGKQDQARLTYKETSGKEEKLVYNTLKVPYGKRFDVVLSDGTTVYLNAGTSLRYPVKFIQGKKREVFLMGEAFFDVTEDKNHPFVVHTGELHVKVFGTRFNVSVYPEDRFTDVVLVDGSVGLYEGTQEMASLPAKAILTPGHKGSFDREEKTIGVNPVKTGIYTSWISGELSFRNMTFENILKKLERHYNISIEIRNKALAKEEFNASFGPEPIEKVLEYLRITYGMHYIVEEDRIIID</sequence>
<evidence type="ECO:0000313" key="5">
    <source>
        <dbReference type="Proteomes" id="UP000653730"/>
    </source>
</evidence>
<dbReference type="Pfam" id="PF16344">
    <property type="entry name" value="FecR_C"/>
    <property type="match status" value="1"/>
</dbReference>
<keyword evidence="1" id="KW-0472">Membrane</keyword>
<dbReference type="InterPro" id="IPR012373">
    <property type="entry name" value="Ferrdict_sens_TM"/>
</dbReference>
<feature type="domain" description="Protein FecR C-terminal" evidence="3">
    <location>
        <begin position="325"/>
        <end position="392"/>
    </location>
</feature>
<dbReference type="AlphaFoldDB" id="A0A926Q354"/>
<dbReference type="PANTHER" id="PTHR30273">
    <property type="entry name" value="PERIPLASMIC SIGNAL SENSOR AND SIGMA FACTOR ACTIVATOR FECR-RELATED"/>
    <property type="match status" value="1"/>
</dbReference>
<dbReference type="RefSeq" id="WP_187965697.1">
    <property type="nucleotide sequence ID" value="NZ_JACVDC010000030.1"/>
</dbReference>
<dbReference type="Gene3D" id="2.60.120.1440">
    <property type="match status" value="1"/>
</dbReference>
<keyword evidence="5" id="KW-1185">Reference proteome</keyword>
<dbReference type="InterPro" id="IPR032508">
    <property type="entry name" value="FecR_C"/>
</dbReference>
<name>A0A926Q354_9FLAO</name>
<dbReference type="InterPro" id="IPR006860">
    <property type="entry name" value="FecR"/>
</dbReference>
<dbReference type="GO" id="GO:0016989">
    <property type="term" value="F:sigma factor antagonist activity"/>
    <property type="evidence" value="ECO:0007669"/>
    <property type="project" value="TreeGrafter"/>
</dbReference>
<proteinExistence type="predicted"/>
<evidence type="ECO:0000259" key="2">
    <source>
        <dbReference type="Pfam" id="PF04773"/>
    </source>
</evidence>
<protein>
    <submittedName>
        <fullName evidence="4">DUF4974 domain-containing protein</fullName>
    </submittedName>
</protein>
<evidence type="ECO:0000259" key="3">
    <source>
        <dbReference type="Pfam" id="PF16344"/>
    </source>
</evidence>
<feature type="transmembrane region" description="Helical" evidence="1">
    <location>
        <begin position="90"/>
        <end position="108"/>
    </location>
</feature>
<keyword evidence="1" id="KW-0812">Transmembrane</keyword>
<dbReference type="EMBL" id="JACVDC010000030">
    <property type="protein sequence ID" value="MBC9796554.1"/>
    <property type="molecule type" value="Genomic_DNA"/>
</dbReference>
<accession>A0A926Q354</accession>
<dbReference type="Proteomes" id="UP000653730">
    <property type="component" value="Unassembled WGS sequence"/>
</dbReference>
<evidence type="ECO:0000313" key="4">
    <source>
        <dbReference type="EMBL" id="MBC9796554.1"/>
    </source>
</evidence>
<evidence type="ECO:0000256" key="1">
    <source>
        <dbReference type="SAM" id="Phobius"/>
    </source>
</evidence>
<dbReference type="Gene3D" id="3.55.50.30">
    <property type="match status" value="1"/>
</dbReference>
<organism evidence="4 5">
    <name type="scientific">Sinomicrobium weinanense</name>
    <dbReference type="NCBI Taxonomy" id="2842200"/>
    <lineage>
        <taxon>Bacteria</taxon>
        <taxon>Pseudomonadati</taxon>
        <taxon>Bacteroidota</taxon>
        <taxon>Flavobacteriia</taxon>
        <taxon>Flavobacteriales</taxon>
        <taxon>Flavobacteriaceae</taxon>
        <taxon>Sinomicrobium</taxon>
    </lineage>
</organism>
<feature type="domain" description="FecR protein" evidence="2">
    <location>
        <begin position="180"/>
        <end position="274"/>
    </location>
</feature>
<keyword evidence="1" id="KW-1133">Transmembrane helix</keyword>
<comment type="caution">
    <text evidence="4">The sequence shown here is derived from an EMBL/GenBank/DDBJ whole genome shotgun (WGS) entry which is preliminary data.</text>
</comment>
<dbReference type="Pfam" id="PF04773">
    <property type="entry name" value="FecR"/>
    <property type="match status" value="1"/>
</dbReference>
<reference evidence="4 5" key="1">
    <citation type="submission" date="2020-09" db="EMBL/GenBank/DDBJ databases">
        <title>Sinomicrobium weinanense sp. nov., a halophilic bacteria isolated from saline-alkali soil.</title>
        <authorList>
            <person name="Wu P."/>
            <person name="Ren H."/>
            <person name="Mei Y."/>
            <person name="Liang Y."/>
            <person name="Chen Z."/>
        </authorList>
    </citation>
    <scope>NUCLEOTIDE SEQUENCE [LARGE SCALE GENOMIC DNA]</scope>
    <source>
        <strain evidence="4 5">FJxs</strain>
    </source>
</reference>